<sequence length="155" mass="17716">MNQSYYESVRNQFERLRKALQEDGQTVNMCECMFLGYALDCIKLADEEFQFELDGSESSLLQFDEILHAAHLAYQTGELKEADLAEFSKLFAGYAGTVLIQQLGGVWTYAQDAAEHVGPAIDFNGNHLFMVGKMADCIIKDEPYSRFYQWIKENQ</sequence>
<evidence type="ECO:0008006" key="3">
    <source>
        <dbReference type="Google" id="ProtNLM"/>
    </source>
</evidence>
<accession>A0A318KPD0</accession>
<evidence type="ECO:0000313" key="2">
    <source>
        <dbReference type="Proteomes" id="UP000247612"/>
    </source>
</evidence>
<dbReference type="RefSeq" id="WP_022939167.1">
    <property type="nucleotide sequence ID" value="NZ_CABKRQ010000008.1"/>
</dbReference>
<reference evidence="1 2" key="1">
    <citation type="submission" date="2018-05" db="EMBL/GenBank/DDBJ databases">
        <title>Genomic Encyclopedia of Type Strains, Phase IV (KMG-IV): sequencing the most valuable type-strain genomes for metagenomic binning, comparative biology and taxonomic classification.</title>
        <authorList>
            <person name="Goeker M."/>
        </authorList>
    </citation>
    <scope>NUCLEOTIDE SEQUENCE [LARGE SCALE GENOMIC DNA]</scope>
    <source>
        <strain evidence="1 2">JC118</strain>
    </source>
</reference>
<gene>
    <name evidence="1" type="ORF">DES51_107169</name>
</gene>
<name>A0A318KPD0_9FIRM</name>
<organism evidence="1 2">
    <name type="scientific">Dielma fastidiosa</name>
    <dbReference type="NCBI Taxonomy" id="1034346"/>
    <lineage>
        <taxon>Bacteria</taxon>
        <taxon>Bacillati</taxon>
        <taxon>Bacillota</taxon>
        <taxon>Erysipelotrichia</taxon>
        <taxon>Erysipelotrichales</taxon>
        <taxon>Erysipelotrichaceae</taxon>
        <taxon>Dielma</taxon>
    </lineage>
</organism>
<dbReference type="EMBL" id="QJKH01000007">
    <property type="protein sequence ID" value="PXX78628.1"/>
    <property type="molecule type" value="Genomic_DNA"/>
</dbReference>
<comment type="caution">
    <text evidence="1">The sequence shown here is derived from an EMBL/GenBank/DDBJ whole genome shotgun (WGS) entry which is preliminary data.</text>
</comment>
<keyword evidence="2" id="KW-1185">Reference proteome</keyword>
<dbReference type="Proteomes" id="UP000247612">
    <property type="component" value="Unassembled WGS sequence"/>
</dbReference>
<dbReference type="AlphaFoldDB" id="A0A318KPD0"/>
<proteinExistence type="predicted"/>
<protein>
    <recommendedName>
        <fullName evidence="3">DUF3806 domain-containing protein</fullName>
    </recommendedName>
</protein>
<dbReference type="STRING" id="1034346.GCA_000313565_02884"/>
<evidence type="ECO:0000313" key="1">
    <source>
        <dbReference type="EMBL" id="PXX78628.1"/>
    </source>
</evidence>
<dbReference type="OrthoDB" id="9866870at2"/>